<dbReference type="Proteomes" id="UP000585226">
    <property type="component" value="Unassembled WGS sequence"/>
</dbReference>
<dbReference type="PROSITE" id="PS00675">
    <property type="entry name" value="SIGMA54_INTERACT_1"/>
    <property type="match status" value="1"/>
</dbReference>
<dbReference type="Pfam" id="PF25601">
    <property type="entry name" value="AAA_lid_14"/>
    <property type="match status" value="1"/>
</dbReference>
<dbReference type="InterPro" id="IPR004096">
    <property type="entry name" value="V4R"/>
</dbReference>
<dbReference type="Pfam" id="PF00158">
    <property type="entry name" value="Sigma54_activat"/>
    <property type="match status" value="1"/>
</dbReference>
<dbReference type="InterPro" id="IPR027417">
    <property type="entry name" value="P-loop_NTPase"/>
</dbReference>
<dbReference type="CDD" id="cd00009">
    <property type="entry name" value="AAA"/>
    <property type="match status" value="1"/>
</dbReference>
<dbReference type="InterPro" id="IPR010523">
    <property type="entry name" value="XylR_N"/>
</dbReference>
<dbReference type="PROSITE" id="PS50045">
    <property type="entry name" value="SIGMA54_INTERACT_4"/>
    <property type="match status" value="1"/>
</dbReference>
<dbReference type="Pfam" id="PF06505">
    <property type="entry name" value="XylR_N"/>
    <property type="match status" value="1"/>
</dbReference>
<dbReference type="RefSeq" id="WP_177112998.1">
    <property type="nucleotide sequence ID" value="NZ_JACASD010000071.1"/>
</dbReference>
<dbReference type="PRINTS" id="PR01590">
    <property type="entry name" value="HTHFIS"/>
</dbReference>
<sequence length="570" mass="62949">MKSNKNNSDDRSIVADLALPEVHALVSKLHFSPNEGRIWLDESRCVLLQMETLKDIYKDLQAYSGPDYTREFLTRIGFTTGQRDAEMIIKKEGVSSIEKQIYAGGVLHALQGFLTSMKIGSSALNAADMKNTDYSAEAYWQNSIEAEIHLSKHGVSSHAVCWFSVAYCSGYLSACAGKPIVVEEIECQAMGHPHCRIQAKPAEMWALSQSEQSQITTHPIPDDDQGGELVIGSSAVFKVLRHKTACVAETDATVLLLGESGSGKSLIAREIHRLSNRADQAFVEVNCAAIPDQLIESELFGVERGAFTGATATREGRFEAAHQGTLFLDEIATLSMTAQSKLLRVLQNGELERLGSNRTIHTSVRLIAATNADLKKAVQDGHFREDLYYRLNVFPIQIPPLRERRDDISLITSVLIARFSKRHGRKLKGISSAAMQVLIHHDWPGNIRELENVIERAIIMAQDVDFLDTHHLTTIEGTLTTQDFLSLNQQGDLTLSSELIRNAAENANPKVLSLDEFAEQMVHQGSINLDQVQDAITRAAVKHSGGNISRAASLLGITRARLDYRVKKIT</sequence>
<evidence type="ECO:0000256" key="4">
    <source>
        <dbReference type="ARBA" id="ARBA00023125"/>
    </source>
</evidence>
<evidence type="ECO:0000259" key="6">
    <source>
        <dbReference type="PROSITE" id="PS50045"/>
    </source>
</evidence>
<dbReference type="Gene3D" id="1.10.8.60">
    <property type="match status" value="1"/>
</dbReference>
<dbReference type="PANTHER" id="PTHR32071:SF117">
    <property type="entry name" value="PTS-DEPENDENT DIHYDROXYACETONE KINASE OPERON REGULATORY PROTEIN-RELATED"/>
    <property type="match status" value="1"/>
</dbReference>
<dbReference type="Gene3D" id="3.30.1380.20">
    <property type="entry name" value="Trafficking protein particle complex subunit 3"/>
    <property type="match status" value="1"/>
</dbReference>
<dbReference type="SMART" id="SM00989">
    <property type="entry name" value="V4R"/>
    <property type="match status" value="1"/>
</dbReference>
<reference evidence="7 8" key="1">
    <citation type="submission" date="2020-04" db="EMBL/GenBank/DDBJ databases">
        <title>Molecular characterization of pseudomonads from Agaricus bisporus reveal novel blotch 2 pathogens in Western Europe.</title>
        <authorList>
            <person name="Taparia T."/>
            <person name="Krijger M."/>
            <person name="Haynes E."/>
            <person name="Elpinstone J.G."/>
            <person name="Noble R."/>
            <person name="Van Der Wolf J."/>
        </authorList>
    </citation>
    <scope>NUCLEOTIDE SEQUENCE [LARGE SCALE GENOMIC DNA]</scope>
    <source>
        <strain evidence="7 8">P8021</strain>
    </source>
</reference>
<dbReference type="SUPFAM" id="SSF52540">
    <property type="entry name" value="P-loop containing nucleoside triphosphate hydrolases"/>
    <property type="match status" value="1"/>
</dbReference>
<dbReference type="GO" id="GO:0006355">
    <property type="term" value="P:regulation of DNA-templated transcription"/>
    <property type="evidence" value="ECO:0007669"/>
    <property type="project" value="InterPro"/>
</dbReference>
<dbReference type="SUPFAM" id="SSF46689">
    <property type="entry name" value="Homeodomain-like"/>
    <property type="match status" value="1"/>
</dbReference>
<dbReference type="InterPro" id="IPR002078">
    <property type="entry name" value="Sigma_54_int"/>
</dbReference>
<dbReference type="InterPro" id="IPR024096">
    <property type="entry name" value="NO_sig/Golgi_transp_ligand-bd"/>
</dbReference>
<organism evidence="7 8">
    <name type="scientific">Pseudomonas reactans</name>
    <dbReference type="NCBI Taxonomy" id="117680"/>
    <lineage>
        <taxon>Bacteria</taxon>
        <taxon>Pseudomonadati</taxon>
        <taxon>Pseudomonadota</taxon>
        <taxon>Gammaproteobacteria</taxon>
        <taxon>Pseudomonadales</taxon>
        <taxon>Pseudomonadaceae</taxon>
        <taxon>Pseudomonas</taxon>
    </lineage>
</organism>
<dbReference type="AlphaFoldDB" id="A0A7Y8G5I4"/>
<dbReference type="Gene3D" id="3.40.50.300">
    <property type="entry name" value="P-loop containing nucleotide triphosphate hydrolases"/>
    <property type="match status" value="1"/>
</dbReference>
<evidence type="ECO:0000256" key="5">
    <source>
        <dbReference type="ARBA" id="ARBA00023163"/>
    </source>
</evidence>
<dbReference type="InterPro" id="IPR009057">
    <property type="entry name" value="Homeodomain-like_sf"/>
</dbReference>
<feature type="domain" description="Sigma-54 factor interaction" evidence="6">
    <location>
        <begin position="230"/>
        <end position="459"/>
    </location>
</feature>
<proteinExistence type="predicted"/>
<evidence type="ECO:0000313" key="7">
    <source>
        <dbReference type="EMBL" id="NWE91175.1"/>
    </source>
</evidence>
<protein>
    <submittedName>
        <fullName evidence="7">Sigma-54-dependent Fis family transcriptional regulator</fullName>
    </submittedName>
</protein>
<evidence type="ECO:0000256" key="1">
    <source>
        <dbReference type="ARBA" id="ARBA00022741"/>
    </source>
</evidence>
<accession>A0A7Y8G5I4</accession>
<evidence type="ECO:0000313" key="8">
    <source>
        <dbReference type="Proteomes" id="UP000585226"/>
    </source>
</evidence>
<dbReference type="InterPro" id="IPR058031">
    <property type="entry name" value="AAA_lid_NorR"/>
</dbReference>
<comment type="caution">
    <text evidence="7">The sequence shown here is derived from an EMBL/GenBank/DDBJ whole genome shotgun (WGS) entry which is preliminary data.</text>
</comment>
<dbReference type="EMBL" id="JACASD010000071">
    <property type="protein sequence ID" value="NWE91175.1"/>
    <property type="molecule type" value="Genomic_DNA"/>
</dbReference>
<dbReference type="Gene3D" id="1.10.10.60">
    <property type="entry name" value="Homeodomain-like"/>
    <property type="match status" value="1"/>
</dbReference>
<gene>
    <name evidence="7" type="ORF">HX893_23885</name>
</gene>
<dbReference type="FunFam" id="3.40.50.300:FF:000006">
    <property type="entry name" value="DNA-binding transcriptional regulator NtrC"/>
    <property type="match status" value="1"/>
</dbReference>
<keyword evidence="1" id="KW-0547">Nucleotide-binding</keyword>
<dbReference type="PANTHER" id="PTHR32071">
    <property type="entry name" value="TRANSCRIPTIONAL REGULATORY PROTEIN"/>
    <property type="match status" value="1"/>
</dbReference>
<keyword evidence="4" id="KW-0238">DNA-binding</keyword>
<dbReference type="InterPro" id="IPR025944">
    <property type="entry name" value="Sigma_54_int_dom_CS"/>
</dbReference>
<dbReference type="GO" id="GO:0043565">
    <property type="term" value="F:sequence-specific DNA binding"/>
    <property type="evidence" value="ECO:0007669"/>
    <property type="project" value="InterPro"/>
</dbReference>
<dbReference type="Pfam" id="PF02954">
    <property type="entry name" value="HTH_8"/>
    <property type="match status" value="1"/>
</dbReference>
<dbReference type="InterPro" id="IPR025662">
    <property type="entry name" value="Sigma_54_int_dom_ATP-bd_1"/>
</dbReference>
<evidence type="ECO:0000256" key="3">
    <source>
        <dbReference type="ARBA" id="ARBA00023015"/>
    </source>
</evidence>
<evidence type="ECO:0000256" key="2">
    <source>
        <dbReference type="ARBA" id="ARBA00022840"/>
    </source>
</evidence>
<dbReference type="PROSITE" id="PS00688">
    <property type="entry name" value="SIGMA54_INTERACT_3"/>
    <property type="match status" value="1"/>
</dbReference>
<keyword evidence="2" id="KW-0067">ATP-binding</keyword>
<dbReference type="InterPro" id="IPR003593">
    <property type="entry name" value="AAA+_ATPase"/>
</dbReference>
<dbReference type="Pfam" id="PF02830">
    <property type="entry name" value="V4R"/>
    <property type="match status" value="1"/>
</dbReference>
<keyword evidence="3" id="KW-0805">Transcription regulation</keyword>
<dbReference type="InterPro" id="IPR002197">
    <property type="entry name" value="HTH_Fis"/>
</dbReference>
<dbReference type="SUPFAM" id="SSF111126">
    <property type="entry name" value="Ligand-binding domain in the NO signalling and Golgi transport"/>
    <property type="match status" value="1"/>
</dbReference>
<dbReference type="GO" id="GO:0005524">
    <property type="term" value="F:ATP binding"/>
    <property type="evidence" value="ECO:0007669"/>
    <property type="project" value="UniProtKB-KW"/>
</dbReference>
<keyword evidence="5" id="KW-0804">Transcription</keyword>
<name>A0A7Y8G5I4_9PSED</name>
<dbReference type="SMART" id="SM00382">
    <property type="entry name" value="AAA"/>
    <property type="match status" value="1"/>
</dbReference>